<dbReference type="AlphaFoldDB" id="A0A0H5QU93"/>
<name>A0A0H5QU93_9EUKA</name>
<keyword evidence="1" id="KW-1133">Transmembrane helix</keyword>
<organism evidence="2">
    <name type="scientific">Spongospora subterranea</name>
    <dbReference type="NCBI Taxonomy" id="70186"/>
    <lineage>
        <taxon>Eukaryota</taxon>
        <taxon>Sar</taxon>
        <taxon>Rhizaria</taxon>
        <taxon>Endomyxa</taxon>
        <taxon>Phytomyxea</taxon>
        <taxon>Plasmodiophorida</taxon>
        <taxon>Plasmodiophoridae</taxon>
        <taxon>Spongospora</taxon>
    </lineage>
</organism>
<proteinExistence type="predicted"/>
<dbReference type="EMBL" id="HACM01004840">
    <property type="protein sequence ID" value="CRZ05282.1"/>
    <property type="molecule type" value="Transcribed_RNA"/>
</dbReference>
<keyword evidence="1" id="KW-0812">Transmembrane</keyword>
<evidence type="ECO:0000256" key="1">
    <source>
        <dbReference type="SAM" id="Phobius"/>
    </source>
</evidence>
<evidence type="ECO:0000313" key="2">
    <source>
        <dbReference type="EMBL" id="CRZ05282.1"/>
    </source>
</evidence>
<keyword evidence="1" id="KW-0472">Membrane</keyword>
<sequence length="100" mass="11664">MPLDLYNMELRVKNRKPLARSSHNAPDIQSLVFKEMNCQIFISFSSTTWHIFQKVIFVPFPCWVSSMFFFAASLTSIVFFVVGRIGLIHSSRYSYVYSCH</sequence>
<reference evidence="2" key="1">
    <citation type="submission" date="2015-04" db="EMBL/GenBank/DDBJ databases">
        <title>The genome sequence of the plant pathogenic Rhizarian Plasmodiophora brassicae reveals insights in its biotrophic life cycle and the origin of chitin synthesis.</title>
        <authorList>
            <person name="Schwelm A."/>
            <person name="Fogelqvist J."/>
            <person name="Knaust A."/>
            <person name="Julke S."/>
            <person name="Lilja T."/>
            <person name="Dhandapani V."/>
            <person name="Bonilla-Rosso G."/>
            <person name="Karlsson M."/>
            <person name="Shevchenko A."/>
            <person name="Choi S.R."/>
            <person name="Kim H.G."/>
            <person name="Park J.Y."/>
            <person name="Lim Y.P."/>
            <person name="Ludwig-Muller J."/>
            <person name="Dixelius C."/>
        </authorList>
    </citation>
    <scope>NUCLEOTIDE SEQUENCE</scope>
    <source>
        <tissue evidence="2">Potato root galls</tissue>
    </source>
</reference>
<feature type="transmembrane region" description="Helical" evidence="1">
    <location>
        <begin position="67"/>
        <end position="87"/>
    </location>
</feature>
<accession>A0A0H5QU93</accession>
<protein>
    <submittedName>
        <fullName evidence="2">Uncharacterized protein</fullName>
    </submittedName>
</protein>